<feature type="transmembrane region" description="Helical" evidence="6">
    <location>
        <begin position="147"/>
        <end position="169"/>
    </location>
</feature>
<feature type="transmembrane region" description="Helical" evidence="6">
    <location>
        <begin position="342"/>
        <end position="363"/>
    </location>
</feature>
<dbReference type="GO" id="GO:0022857">
    <property type="term" value="F:transmembrane transporter activity"/>
    <property type="evidence" value="ECO:0007669"/>
    <property type="project" value="InterPro"/>
</dbReference>
<dbReference type="AlphaFoldDB" id="A0A4U6QEZ4"/>
<keyword evidence="8" id="KW-1185">Reference proteome</keyword>
<feature type="transmembrane region" description="Helical" evidence="6">
    <location>
        <begin position="370"/>
        <end position="386"/>
    </location>
</feature>
<dbReference type="OrthoDB" id="9792579at2"/>
<feature type="transmembrane region" description="Helical" evidence="6">
    <location>
        <begin position="67"/>
        <end position="86"/>
    </location>
</feature>
<evidence type="ECO:0000313" key="8">
    <source>
        <dbReference type="Proteomes" id="UP000306985"/>
    </source>
</evidence>
<feature type="transmembrane region" description="Helical" evidence="6">
    <location>
        <begin position="272"/>
        <end position="293"/>
    </location>
</feature>
<feature type="transmembrane region" description="Helical" evidence="6">
    <location>
        <begin position="120"/>
        <end position="141"/>
    </location>
</feature>
<dbReference type="PANTHER" id="PTHR43370">
    <property type="entry name" value="SUGAR ABC TRANSPORTER INTEGRAL MEMBRANE PROTEIN-RELATED"/>
    <property type="match status" value="1"/>
</dbReference>
<feature type="transmembrane region" description="Helical" evidence="6">
    <location>
        <begin position="223"/>
        <end position="242"/>
    </location>
</feature>
<gene>
    <name evidence="7" type="ORF">FDO65_15085</name>
</gene>
<dbReference type="CDD" id="cd06580">
    <property type="entry name" value="TM_PBP1_transp_TpRbsC_like"/>
    <property type="match status" value="1"/>
</dbReference>
<evidence type="ECO:0000256" key="2">
    <source>
        <dbReference type="ARBA" id="ARBA00022475"/>
    </source>
</evidence>
<comment type="subcellular location">
    <subcellularLocation>
        <location evidence="1">Cell membrane</location>
        <topology evidence="1">Multi-pass membrane protein</topology>
    </subcellularLocation>
</comment>
<keyword evidence="5 6" id="KW-0472">Membrane</keyword>
<organism evidence="7 8">
    <name type="scientific">Nakamurella flava</name>
    <dbReference type="NCBI Taxonomy" id="2576308"/>
    <lineage>
        <taxon>Bacteria</taxon>
        <taxon>Bacillati</taxon>
        <taxon>Actinomycetota</taxon>
        <taxon>Actinomycetes</taxon>
        <taxon>Nakamurellales</taxon>
        <taxon>Nakamurellaceae</taxon>
        <taxon>Nakamurella</taxon>
    </lineage>
</organism>
<evidence type="ECO:0000256" key="1">
    <source>
        <dbReference type="ARBA" id="ARBA00004651"/>
    </source>
</evidence>
<evidence type="ECO:0000256" key="3">
    <source>
        <dbReference type="ARBA" id="ARBA00022692"/>
    </source>
</evidence>
<dbReference type="EMBL" id="SZZH01000003">
    <property type="protein sequence ID" value="TKV58827.1"/>
    <property type="molecule type" value="Genomic_DNA"/>
</dbReference>
<evidence type="ECO:0000256" key="5">
    <source>
        <dbReference type="ARBA" id="ARBA00023136"/>
    </source>
</evidence>
<name>A0A4U6QEZ4_9ACTN</name>
<comment type="caution">
    <text evidence="7">The sequence shown here is derived from an EMBL/GenBank/DDBJ whole genome shotgun (WGS) entry which is preliminary data.</text>
</comment>
<dbReference type="PANTHER" id="PTHR43370:SF1">
    <property type="entry name" value="GUANOSINE ABC TRANSPORTER PERMEASE PROTEIN NUPQ"/>
    <property type="match status" value="1"/>
</dbReference>
<evidence type="ECO:0000256" key="4">
    <source>
        <dbReference type="ARBA" id="ARBA00022989"/>
    </source>
</evidence>
<feature type="transmembrane region" description="Helical" evidence="6">
    <location>
        <begin position="92"/>
        <end position="113"/>
    </location>
</feature>
<proteinExistence type="predicted"/>
<dbReference type="Proteomes" id="UP000306985">
    <property type="component" value="Unassembled WGS sequence"/>
</dbReference>
<keyword evidence="2" id="KW-1003">Cell membrane</keyword>
<dbReference type="RefSeq" id="WP_137450487.1">
    <property type="nucleotide sequence ID" value="NZ_SZZH01000003.1"/>
</dbReference>
<protein>
    <submittedName>
        <fullName evidence="7">ABC transporter permease</fullName>
    </submittedName>
</protein>
<feature type="transmembrane region" description="Helical" evidence="6">
    <location>
        <begin position="36"/>
        <end position="55"/>
    </location>
</feature>
<evidence type="ECO:0000313" key="7">
    <source>
        <dbReference type="EMBL" id="TKV58827.1"/>
    </source>
</evidence>
<reference evidence="7 8" key="1">
    <citation type="submission" date="2019-05" db="EMBL/GenBank/DDBJ databases">
        <title>Nakamurella sp. N5BH11, whole genome shotgun sequence.</title>
        <authorList>
            <person name="Tuo L."/>
        </authorList>
    </citation>
    <scope>NUCLEOTIDE SEQUENCE [LARGE SCALE GENOMIC DNA]</scope>
    <source>
        <strain evidence="7 8">N5BH11</strain>
    </source>
</reference>
<dbReference type="GO" id="GO:0005886">
    <property type="term" value="C:plasma membrane"/>
    <property type="evidence" value="ECO:0007669"/>
    <property type="project" value="UniProtKB-SubCell"/>
</dbReference>
<sequence length="431" mass="44587">MTTGSLGVPAGGGGIDSDLAVPTPTTKRRMRNLPPAAWLGIVVLGLLVVSAVRVFTDATNLDSSGAIQAAITAAVPIALAGLSGLWSERAGVVNIGIEGMMVLGTFGAGFAGYQYGPWAGVFFGMVCGLLGGLLHGLVTITVGVDHIISGVAINILAPGLTLYLSRLLFSDAPGGGQRQSPPVSDVQRITIPGLSDWLGDIEAKGWFFVSDVAGIVRGVTTNLSVLTVLTVLLIVGSVFVLWRTRLGLRLRSCGEAPYAAESLGVNVYFYKYVAVAISGALAGLAGAFLVIGLKFQDGQTGGRGYIGLAAMIFGNWRPGGMAMGAGLFGYTDGVQQYDSSGTAMRAFLLLVAAALVVVAVLQFRQGARTVAIVAGLIAVLCVWWFSATDTLPQQLVKAAPYAITLLVMGLASQNLRMPKADGLIYRKGGGH</sequence>
<keyword evidence="3 6" id="KW-0812">Transmembrane</keyword>
<evidence type="ECO:0000256" key="6">
    <source>
        <dbReference type="SAM" id="Phobius"/>
    </source>
</evidence>
<dbReference type="Pfam" id="PF02653">
    <property type="entry name" value="BPD_transp_2"/>
    <property type="match status" value="1"/>
</dbReference>
<accession>A0A4U6QEZ4</accession>
<keyword evidence="4 6" id="KW-1133">Transmembrane helix</keyword>
<dbReference type="InterPro" id="IPR001851">
    <property type="entry name" value="ABC_transp_permease"/>
</dbReference>